<proteinExistence type="predicted"/>
<comment type="caution">
    <text evidence="1">The sequence shown here is derived from an EMBL/GenBank/DDBJ whole genome shotgun (WGS) entry which is preliminary data.</text>
</comment>
<gene>
    <name evidence="1" type="ORF">HPB47_002691</name>
</gene>
<dbReference type="Proteomes" id="UP000805193">
    <property type="component" value="Unassembled WGS sequence"/>
</dbReference>
<evidence type="ECO:0000313" key="1">
    <source>
        <dbReference type="EMBL" id="KAG0421431.1"/>
    </source>
</evidence>
<evidence type="ECO:0000313" key="2">
    <source>
        <dbReference type="Proteomes" id="UP000805193"/>
    </source>
</evidence>
<reference evidence="1 2" key="1">
    <citation type="journal article" date="2020" name="Cell">
        <title>Large-Scale Comparative Analyses of Tick Genomes Elucidate Their Genetic Diversity and Vector Capacities.</title>
        <authorList>
            <consortium name="Tick Genome and Microbiome Consortium (TIGMIC)"/>
            <person name="Jia N."/>
            <person name="Wang J."/>
            <person name="Shi W."/>
            <person name="Du L."/>
            <person name="Sun Y."/>
            <person name="Zhan W."/>
            <person name="Jiang J.F."/>
            <person name="Wang Q."/>
            <person name="Zhang B."/>
            <person name="Ji P."/>
            <person name="Bell-Sakyi L."/>
            <person name="Cui X.M."/>
            <person name="Yuan T.T."/>
            <person name="Jiang B.G."/>
            <person name="Yang W.F."/>
            <person name="Lam T.T."/>
            <person name="Chang Q.C."/>
            <person name="Ding S.J."/>
            <person name="Wang X.J."/>
            <person name="Zhu J.G."/>
            <person name="Ruan X.D."/>
            <person name="Zhao L."/>
            <person name="Wei J.T."/>
            <person name="Ye R.Z."/>
            <person name="Que T.C."/>
            <person name="Du C.H."/>
            <person name="Zhou Y.H."/>
            <person name="Cheng J.X."/>
            <person name="Dai P.F."/>
            <person name="Guo W.B."/>
            <person name="Han X.H."/>
            <person name="Huang E.J."/>
            <person name="Li L.F."/>
            <person name="Wei W."/>
            <person name="Gao Y.C."/>
            <person name="Liu J.Z."/>
            <person name="Shao H.Z."/>
            <person name="Wang X."/>
            <person name="Wang C.C."/>
            <person name="Yang T.C."/>
            <person name="Huo Q.B."/>
            <person name="Li W."/>
            <person name="Chen H.Y."/>
            <person name="Chen S.E."/>
            <person name="Zhou L.G."/>
            <person name="Ni X.B."/>
            <person name="Tian J.H."/>
            <person name="Sheng Y."/>
            <person name="Liu T."/>
            <person name="Pan Y.S."/>
            <person name="Xia L.Y."/>
            <person name="Li J."/>
            <person name="Zhao F."/>
            <person name="Cao W.C."/>
        </authorList>
    </citation>
    <scope>NUCLEOTIDE SEQUENCE [LARGE SCALE GENOMIC DNA]</scope>
    <source>
        <strain evidence="1">Iper-2018</strain>
    </source>
</reference>
<accession>A0AC60PKK7</accession>
<keyword evidence="2" id="KW-1185">Reference proteome</keyword>
<dbReference type="EMBL" id="JABSTQ010010369">
    <property type="protein sequence ID" value="KAG0421431.1"/>
    <property type="molecule type" value="Genomic_DNA"/>
</dbReference>
<protein>
    <submittedName>
        <fullName evidence="1">Uncharacterized protein</fullName>
    </submittedName>
</protein>
<name>A0AC60PKK7_IXOPE</name>
<sequence length="125" mass="14601">MRAESEPREDSEDTGEPWQEAYYRRRKKKGNMMETTALALANAMKPTSQEDRYVIVFRAQERYDITSIPVRTLQRNFYTALNVDPARCRKEELPTFRSSKVTNTVSAIVQDHSQAQVWLQIKSSR</sequence>
<organism evidence="1 2">
    <name type="scientific">Ixodes persulcatus</name>
    <name type="common">Taiga tick</name>
    <dbReference type="NCBI Taxonomy" id="34615"/>
    <lineage>
        <taxon>Eukaryota</taxon>
        <taxon>Metazoa</taxon>
        <taxon>Ecdysozoa</taxon>
        <taxon>Arthropoda</taxon>
        <taxon>Chelicerata</taxon>
        <taxon>Arachnida</taxon>
        <taxon>Acari</taxon>
        <taxon>Parasitiformes</taxon>
        <taxon>Ixodida</taxon>
        <taxon>Ixodoidea</taxon>
        <taxon>Ixodidae</taxon>
        <taxon>Ixodinae</taxon>
        <taxon>Ixodes</taxon>
    </lineage>
</organism>